<gene>
    <name evidence="9" type="ordered locus">Hbal_2790</name>
</gene>
<dbReference type="PANTHER" id="PTHR33362">
    <property type="entry name" value="SIALIC ACID TRAP TRANSPORTER PERMEASE PROTEIN SIAT-RELATED"/>
    <property type="match status" value="1"/>
</dbReference>
<feature type="transmembrane region" description="Helical" evidence="7">
    <location>
        <begin position="134"/>
        <end position="151"/>
    </location>
</feature>
<comment type="function">
    <text evidence="7">Part of the tripartite ATP-independent periplasmic (TRAP) transport system.</text>
</comment>
<evidence type="ECO:0000256" key="3">
    <source>
        <dbReference type="ARBA" id="ARBA00022519"/>
    </source>
</evidence>
<keyword evidence="6 7" id="KW-0472">Membrane</keyword>
<feature type="transmembrane region" description="Helical" evidence="7">
    <location>
        <begin position="357"/>
        <end position="385"/>
    </location>
</feature>
<comment type="caution">
    <text evidence="7">Lacks conserved residue(s) required for the propagation of feature annotation.</text>
</comment>
<feature type="transmembrane region" description="Helical" evidence="7">
    <location>
        <begin position="272"/>
        <end position="296"/>
    </location>
</feature>
<dbReference type="eggNOG" id="COG1593">
    <property type="taxonomic scope" value="Bacteria"/>
</dbReference>
<keyword evidence="4 7" id="KW-0812">Transmembrane</keyword>
<evidence type="ECO:0000313" key="10">
    <source>
        <dbReference type="Proteomes" id="UP000002745"/>
    </source>
</evidence>
<dbReference type="KEGG" id="hba:Hbal_2790"/>
<reference evidence="10" key="1">
    <citation type="journal article" date="2011" name="J. Bacteriol.">
        <title>Genome sequences of eight morphologically diverse alphaproteobacteria.</title>
        <authorList>
            <consortium name="US DOE Joint Genome Institute"/>
            <person name="Brown P.J."/>
            <person name="Kysela D.T."/>
            <person name="Buechlein A."/>
            <person name="Hemmerich C."/>
            <person name="Brun Y.V."/>
        </authorList>
    </citation>
    <scope>NUCLEOTIDE SEQUENCE [LARGE SCALE GENOMIC DNA]</scope>
    <source>
        <strain evidence="10">ATCC 49814 / DSM 5838 / IFAM 1418</strain>
    </source>
</reference>
<dbReference type="STRING" id="582402.Hbal_2790"/>
<feature type="domain" description="TRAP C4-dicarboxylate transport system permease DctM subunit" evidence="8">
    <location>
        <begin position="8"/>
        <end position="416"/>
    </location>
</feature>
<dbReference type="NCBIfam" id="TIGR00786">
    <property type="entry name" value="dctM"/>
    <property type="match status" value="1"/>
</dbReference>
<dbReference type="RefSeq" id="WP_015828613.1">
    <property type="nucleotide sequence ID" value="NC_012982.1"/>
</dbReference>
<dbReference type="Pfam" id="PF06808">
    <property type="entry name" value="DctM"/>
    <property type="match status" value="1"/>
</dbReference>
<keyword evidence="2" id="KW-1003">Cell membrane</keyword>
<organism evidence="9 10">
    <name type="scientific">Hirschia baltica (strain ATCC 49814 / DSM 5838 / IFAM 1418)</name>
    <dbReference type="NCBI Taxonomy" id="582402"/>
    <lineage>
        <taxon>Bacteria</taxon>
        <taxon>Pseudomonadati</taxon>
        <taxon>Pseudomonadota</taxon>
        <taxon>Alphaproteobacteria</taxon>
        <taxon>Hyphomonadales</taxon>
        <taxon>Hyphomonadaceae</taxon>
        <taxon>Hirschia</taxon>
    </lineage>
</organism>
<feature type="transmembrane region" description="Helical" evidence="7">
    <location>
        <begin position="47"/>
        <end position="69"/>
    </location>
</feature>
<protein>
    <recommendedName>
        <fullName evidence="7">TRAP transporter large permease protein</fullName>
    </recommendedName>
</protein>
<dbReference type="Proteomes" id="UP000002745">
    <property type="component" value="Chromosome"/>
</dbReference>
<comment type="subunit">
    <text evidence="7">The complex comprises the extracytoplasmic solute receptor protein and the two transmembrane proteins.</text>
</comment>
<evidence type="ECO:0000259" key="8">
    <source>
        <dbReference type="Pfam" id="PF06808"/>
    </source>
</evidence>
<keyword evidence="7" id="KW-0813">Transport</keyword>
<accession>C6XQG4</accession>
<dbReference type="AlphaFoldDB" id="C6XQG4"/>
<comment type="similarity">
    <text evidence="7">Belongs to the TRAP transporter large permease family.</text>
</comment>
<evidence type="ECO:0000256" key="1">
    <source>
        <dbReference type="ARBA" id="ARBA00004429"/>
    </source>
</evidence>
<feature type="transmembrane region" description="Helical" evidence="7">
    <location>
        <begin position="316"/>
        <end position="345"/>
    </location>
</feature>
<dbReference type="GO" id="GO:0022857">
    <property type="term" value="F:transmembrane transporter activity"/>
    <property type="evidence" value="ECO:0007669"/>
    <property type="project" value="UniProtKB-UniRule"/>
</dbReference>
<dbReference type="OrthoDB" id="9790209at2"/>
<evidence type="ECO:0000313" key="9">
    <source>
        <dbReference type="EMBL" id="ACT60463.1"/>
    </source>
</evidence>
<dbReference type="InterPro" id="IPR004681">
    <property type="entry name" value="TRAP_DctM"/>
</dbReference>
<dbReference type="PANTHER" id="PTHR33362:SF2">
    <property type="entry name" value="TRAP TRANSPORTER LARGE PERMEASE PROTEIN"/>
    <property type="match status" value="1"/>
</dbReference>
<feature type="transmembrane region" description="Helical" evidence="7">
    <location>
        <begin position="397"/>
        <end position="421"/>
    </location>
</feature>
<keyword evidence="5 7" id="KW-1133">Transmembrane helix</keyword>
<dbReference type="InterPro" id="IPR010656">
    <property type="entry name" value="DctM"/>
</dbReference>
<feature type="transmembrane region" description="Helical" evidence="7">
    <location>
        <begin position="242"/>
        <end position="260"/>
    </location>
</feature>
<name>C6XQG4_HIRBI</name>
<evidence type="ECO:0000256" key="4">
    <source>
        <dbReference type="ARBA" id="ARBA00022692"/>
    </source>
</evidence>
<keyword evidence="10" id="KW-1185">Reference proteome</keyword>
<comment type="subcellular location">
    <subcellularLocation>
        <location evidence="1 7">Cell inner membrane</location>
        <topology evidence="1 7">Multi-pass membrane protein</topology>
    </subcellularLocation>
</comment>
<dbReference type="PIRSF" id="PIRSF006066">
    <property type="entry name" value="HI0050"/>
    <property type="match status" value="1"/>
</dbReference>
<evidence type="ECO:0000256" key="5">
    <source>
        <dbReference type="ARBA" id="ARBA00022989"/>
    </source>
</evidence>
<feature type="transmembrane region" description="Helical" evidence="7">
    <location>
        <begin position="215"/>
        <end position="236"/>
    </location>
</feature>
<proteinExistence type="inferred from homology"/>
<keyword evidence="3 7" id="KW-0997">Cell inner membrane</keyword>
<sequence>MALTLLLLALAIFLVAGVPISFALLSASVLTLVYLDIAPVIAVQQLAAGINVFSLMAIPFFIFAGDLMYRSGIAEKLLQVADAALGRLQGGLGQVDVGASMLFGAVSGSSIASVSALGSSLMPAMQEKGYDKDYAVNVTCCAAILGVIIPPSHNMIIYAASSGLGISIGDLFLAGIFPGIIAGIALAITAWIIARKRNYPKGVFPGWPAFLKASIIALPGLFTAVIIVVGILGGVFTPTESSAVAIVYTLIVAAFVYRTLTPTTFALACRGAVQTTAIVMMIIGSAAVFGWLLALLHAPTQLAQLVMSISDNPTLVMLMVILVLLILGTFMDMAPLIIITTPIFLPMMMELGVDPVHFGIVLILTLGIGLVTPPVGSVLFVGAAIGDIKIEETVKTIWPFYLALIAALLLTAYIPSLTLFLPSVFQ</sequence>
<dbReference type="EMBL" id="CP001678">
    <property type="protein sequence ID" value="ACT60463.1"/>
    <property type="molecule type" value="Genomic_DNA"/>
</dbReference>
<dbReference type="HOGENOM" id="CLU_019824_4_1_5"/>
<feature type="transmembrane region" description="Helical" evidence="7">
    <location>
        <begin position="171"/>
        <end position="194"/>
    </location>
</feature>
<evidence type="ECO:0000256" key="6">
    <source>
        <dbReference type="ARBA" id="ARBA00023136"/>
    </source>
</evidence>
<evidence type="ECO:0000256" key="7">
    <source>
        <dbReference type="RuleBase" id="RU369079"/>
    </source>
</evidence>
<evidence type="ECO:0000256" key="2">
    <source>
        <dbReference type="ARBA" id="ARBA00022475"/>
    </source>
</evidence>
<dbReference type="GO" id="GO:0005886">
    <property type="term" value="C:plasma membrane"/>
    <property type="evidence" value="ECO:0007669"/>
    <property type="project" value="UniProtKB-SubCell"/>
</dbReference>